<sequence length="525" mass="58805">MSIEESPRVIIEAAFQEAKQAITSAKISDKEREFIGSTASLNDVQDTVRASVQKYQDKSQSKTRSWLQKFSQRVAYYGQVLDVMVQHHPEYVSLAWGTTKFLFMATGADIFQTVIEHENTTAGLAKALSEIGDLLPQVHLTVGLYSIPRITMALAKLYANIMQLLVRAHSWYRMGTFSSLKRVAQSVVSPFELRYGDLLESIRHYSRIIKESGVSASHINIHSIKATVEETHQSISELKSEVARLKDVISINSATAVNTNNLLTDLQFSQIITSISGSNTSAIWAPIKTLQHLYSLRRRRNIYSLQSLPSRFYNSLKLRDWTSTPESKICLIVSTTRSRPALMNFCVDITEQLGDAKVPFLLAIKAQDLPSTALSSVDLLKSLVKQALQITKGRQTERSMALSCARIECATSETEWFGILGLVLSGMGKQVYIILDLAILGRHLVGPPFDFSWRSAFVSMFSRLATQPRAPQVKVMLINSCPPLPFDLTEDESAEFCIPVRAEVTTVRFQRISRHTKPSRLSLRV</sequence>
<accession>A0A0N8H5M3</accession>
<dbReference type="Pfam" id="PF24809">
    <property type="entry name" value="DUF7708"/>
    <property type="match status" value="1"/>
</dbReference>
<organism evidence="2 3">
    <name type="scientific">Neonectria ditissima</name>
    <dbReference type="NCBI Taxonomy" id="78410"/>
    <lineage>
        <taxon>Eukaryota</taxon>
        <taxon>Fungi</taxon>
        <taxon>Dikarya</taxon>
        <taxon>Ascomycota</taxon>
        <taxon>Pezizomycotina</taxon>
        <taxon>Sordariomycetes</taxon>
        <taxon>Hypocreomycetidae</taxon>
        <taxon>Hypocreales</taxon>
        <taxon>Nectriaceae</taxon>
        <taxon>Neonectria</taxon>
    </lineage>
</organism>
<dbReference type="AlphaFoldDB" id="A0A0N8H5M3"/>
<dbReference type="EMBL" id="LKCW01000198">
    <property type="protein sequence ID" value="KPM36572.1"/>
    <property type="molecule type" value="Genomic_DNA"/>
</dbReference>
<evidence type="ECO:0000313" key="3">
    <source>
        <dbReference type="Proteomes" id="UP000050424"/>
    </source>
</evidence>
<keyword evidence="3" id="KW-1185">Reference proteome</keyword>
<dbReference type="Proteomes" id="UP000050424">
    <property type="component" value="Unassembled WGS sequence"/>
</dbReference>
<dbReference type="STRING" id="78410.A0A0N8H5M3"/>
<feature type="domain" description="DUF7708" evidence="1">
    <location>
        <begin position="66"/>
        <end position="219"/>
    </location>
</feature>
<evidence type="ECO:0000313" key="2">
    <source>
        <dbReference type="EMBL" id="KPM36572.1"/>
    </source>
</evidence>
<protein>
    <recommendedName>
        <fullName evidence="1">DUF7708 domain-containing protein</fullName>
    </recommendedName>
</protein>
<comment type="caution">
    <text evidence="2">The sequence shown here is derived from an EMBL/GenBank/DDBJ whole genome shotgun (WGS) entry which is preliminary data.</text>
</comment>
<evidence type="ECO:0000259" key="1">
    <source>
        <dbReference type="Pfam" id="PF24809"/>
    </source>
</evidence>
<dbReference type="InterPro" id="IPR056125">
    <property type="entry name" value="DUF7708"/>
</dbReference>
<name>A0A0N8H5M3_9HYPO</name>
<gene>
    <name evidence="2" type="ORF">AK830_g10000</name>
</gene>
<proteinExistence type="predicted"/>
<reference evidence="2 3" key="1">
    <citation type="submission" date="2015-09" db="EMBL/GenBank/DDBJ databases">
        <title>Draft genome of a European isolate of the apple canker pathogen Neonectria ditissima.</title>
        <authorList>
            <person name="Gomez-Cortecero A."/>
            <person name="Harrison R.J."/>
            <person name="Armitage A.D."/>
        </authorList>
    </citation>
    <scope>NUCLEOTIDE SEQUENCE [LARGE SCALE GENOMIC DNA]</scope>
    <source>
        <strain evidence="2 3">R09/05</strain>
    </source>
</reference>
<dbReference type="OrthoDB" id="61900at2759"/>